<dbReference type="RefSeq" id="WP_118963333.1">
    <property type="nucleotide sequence ID" value="NZ_CP023036.1"/>
</dbReference>
<dbReference type="EMBL" id="CP023036">
    <property type="protein sequence ID" value="AXY23426.1"/>
    <property type="molecule type" value="Genomic_DNA"/>
</dbReference>
<dbReference type="AlphaFoldDB" id="A0A347WEY3"/>
<dbReference type="KEGG" id="ksc:CD178_02679"/>
<organism evidence="1 2">
    <name type="scientific">Komagataeibacter saccharivorans</name>
    <dbReference type="NCBI Taxonomy" id="265959"/>
    <lineage>
        <taxon>Bacteria</taxon>
        <taxon>Pseudomonadati</taxon>
        <taxon>Pseudomonadota</taxon>
        <taxon>Alphaproteobacteria</taxon>
        <taxon>Acetobacterales</taxon>
        <taxon>Acetobacteraceae</taxon>
        <taxon>Komagataeibacter</taxon>
    </lineage>
</organism>
<dbReference type="Proteomes" id="UP000264120">
    <property type="component" value="Chromosome"/>
</dbReference>
<gene>
    <name evidence="1" type="ORF">CD178_02679</name>
</gene>
<evidence type="ECO:0000313" key="2">
    <source>
        <dbReference type="Proteomes" id="UP000264120"/>
    </source>
</evidence>
<evidence type="ECO:0000313" key="1">
    <source>
        <dbReference type="EMBL" id="AXY23426.1"/>
    </source>
</evidence>
<keyword evidence="2" id="KW-1185">Reference proteome</keyword>
<accession>A0A347WEY3</accession>
<reference evidence="1 2" key="1">
    <citation type="submission" date="2017-08" db="EMBL/GenBank/DDBJ databases">
        <title>Complete genome sequence of Gluconacetobacter saccharivorans CV1 isolated from Fermented Vinegar.</title>
        <authorList>
            <person name="Kim S.-Y."/>
        </authorList>
    </citation>
    <scope>NUCLEOTIDE SEQUENCE [LARGE SCALE GENOMIC DNA]</scope>
    <source>
        <strain evidence="1 2">CV1</strain>
    </source>
</reference>
<dbReference type="OrthoDB" id="7271194at2"/>
<sequence>MDQTALNSLAARGFARAACHVGAPATQFRPTDALAPCASPYARVMVAFSAERDFTFSGPALWDVPFVYALMDTRDVRAGDILACGADTAFIARCVPFRPPLCVLCGTTITLTGTTAQGTDQADPGGYATSGDVGAQVTFATGWPAMIRAGGGATVPGPAQPGAIHGGGMEMFVPAIPGIMVQPAMWVTDGDGTRYTIGGTHTGPWGTRCQIQQQQV</sequence>
<proteinExistence type="predicted"/>
<protein>
    <submittedName>
        <fullName evidence="1">Uncharacterized protein</fullName>
    </submittedName>
</protein>
<name>A0A347WEY3_9PROT</name>